<feature type="coiled-coil region" evidence="2">
    <location>
        <begin position="273"/>
        <end position="300"/>
    </location>
</feature>
<feature type="domain" description="CCHC-type" evidence="4">
    <location>
        <begin position="679"/>
        <end position="692"/>
    </location>
</feature>
<evidence type="ECO:0000259" key="4">
    <source>
        <dbReference type="PROSITE" id="PS50158"/>
    </source>
</evidence>
<reference evidence="5" key="2">
    <citation type="submission" date="2022-10" db="EMBL/GenBank/DDBJ databases">
        <authorList>
            <consortium name="ENA_rothamsted_submissions"/>
            <consortium name="culmorum"/>
            <person name="King R."/>
        </authorList>
    </citation>
    <scope>NUCLEOTIDE SEQUENCE</scope>
</reference>
<dbReference type="OrthoDB" id="7405130at2759"/>
<feature type="domain" description="CCHC-type" evidence="4">
    <location>
        <begin position="654"/>
        <end position="671"/>
    </location>
</feature>
<protein>
    <recommendedName>
        <fullName evidence="4">CCHC-type domain-containing protein</fullName>
    </recommendedName>
</protein>
<dbReference type="EMBL" id="OU893342">
    <property type="protein sequence ID" value="CAG9783509.1"/>
    <property type="molecule type" value="Genomic_DNA"/>
</dbReference>
<name>A0A9N9QUD5_9NEOP</name>
<keyword evidence="1" id="KW-0479">Metal-binding</keyword>
<keyword evidence="1" id="KW-0862">Zinc</keyword>
<feature type="compositionally biased region" description="Polar residues" evidence="3">
    <location>
        <begin position="98"/>
        <end position="119"/>
    </location>
</feature>
<feature type="compositionally biased region" description="Polar residues" evidence="3">
    <location>
        <begin position="78"/>
        <end position="88"/>
    </location>
</feature>
<feature type="compositionally biased region" description="Pro residues" evidence="3">
    <location>
        <begin position="420"/>
        <end position="430"/>
    </location>
</feature>
<organism evidence="5 6">
    <name type="scientific">Diatraea saccharalis</name>
    <name type="common">sugarcane borer</name>
    <dbReference type="NCBI Taxonomy" id="40085"/>
    <lineage>
        <taxon>Eukaryota</taxon>
        <taxon>Metazoa</taxon>
        <taxon>Ecdysozoa</taxon>
        <taxon>Arthropoda</taxon>
        <taxon>Hexapoda</taxon>
        <taxon>Insecta</taxon>
        <taxon>Pterygota</taxon>
        <taxon>Neoptera</taxon>
        <taxon>Endopterygota</taxon>
        <taxon>Lepidoptera</taxon>
        <taxon>Glossata</taxon>
        <taxon>Ditrysia</taxon>
        <taxon>Pyraloidea</taxon>
        <taxon>Crambidae</taxon>
        <taxon>Crambinae</taxon>
        <taxon>Diatraea</taxon>
    </lineage>
</organism>
<feature type="region of interest" description="Disordered" evidence="3">
    <location>
        <begin position="366"/>
        <end position="479"/>
    </location>
</feature>
<evidence type="ECO:0000256" key="3">
    <source>
        <dbReference type="SAM" id="MobiDB-lite"/>
    </source>
</evidence>
<feature type="region of interest" description="Disordered" evidence="3">
    <location>
        <begin position="710"/>
        <end position="756"/>
    </location>
</feature>
<feature type="region of interest" description="Disordered" evidence="3">
    <location>
        <begin position="42"/>
        <end position="168"/>
    </location>
</feature>
<dbReference type="GO" id="GO:0003676">
    <property type="term" value="F:nucleic acid binding"/>
    <property type="evidence" value="ECO:0007669"/>
    <property type="project" value="InterPro"/>
</dbReference>
<sequence length="756" mass="81225">MESLIKTIKPFLNDDKQESIAERPVEPVVKLTRVPLLEALVSGENAEHLQLDGESSREKTGDKDSTEVEQPPGPSRIVTRSRSASTKSDAVIADKEALTSNSDSSATMVTVSSGKSSSKLWKRPSRPRDRQSSSSGSASEVEHPSSESTTATKRGRGRPPTTGEYIGYGKARRDYMKAKQEQSLQETEKAVHHLTAKTRSGNVPITPVVALNPDDETAAALSKLVTDNIAVVERVAKASKGLKGTLQRALRESATAIREAVEALSKRTISDECRRLQIANESQQTEIRELRKELADMRAEIRRGPSLAVAEEISAPVKERGGQSQDDLMNRIGLLIETKLKAFEARLQHKSTETAVAVTERASFAAVAAKPTQSGKRKQQPATEVTAAVVTERPQPTPGPSKSGTERRVKGRGKGKKNSVPPPPEIPPAVPVDIATQPLPVSGNGEWTKVTRRPRNRQEQRAHTPKSLQVVGEKPKAKKKLRLPRTAAVVLTLLPKGVENELSYGKVIADAQAKIDTAALGIPPIKMKAAANGARILEVPGEGKVQNADTLAKKISELFPPDEVLVTRPTISTDLRVSGLDDSVTPGILAAAIAKAGDCPLESVKTGEIKPGPSGMGSAFVRCPVTAARKIQAAKRLTVGWVAVQVKLLDPRPRRCYRCLMTGHIKAQCKSSEDRSNLCHRCCEPGHLAKNCSAVPHCIQCATAGKQADHLSGGKACAKPPSKREARKLNVPKPKAGTQEASPTEESAVVQESPHQ</sequence>
<dbReference type="SMART" id="SM00343">
    <property type="entry name" value="ZnF_C2HC"/>
    <property type="match status" value="2"/>
</dbReference>
<evidence type="ECO:0000313" key="5">
    <source>
        <dbReference type="EMBL" id="CAG9783509.1"/>
    </source>
</evidence>
<keyword evidence="2" id="KW-0175">Coiled coil</keyword>
<keyword evidence="1" id="KW-0863">Zinc-finger</keyword>
<dbReference type="InterPro" id="IPR036875">
    <property type="entry name" value="Znf_CCHC_sf"/>
</dbReference>
<dbReference type="PROSITE" id="PS50158">
    <property type="entry name" value="ZF_CCHC"/>
    <property type="match status" value="2"/>
</dbReference>
<dbReference type="Proteomes" id="UP001153714">
    <property type="component" value="Chromosome 11"/>
</dbReference>
<dbReference type="InterPro" id="IPR001878">
    <property type="entry name" value="Znf_CCHC"/>
</dbReference>
<evidence type="ECO:0000256" key="2">
    <source>
        <dbReference type="SAM" id="Coils"/>
    </source>
</evidence>
<dbReference type="GO" id="GO:0008270">
    <property type="term" value="F:zinc ion binding"/>
    <property type="evidence" value="ECO:0007669"/>
    <property type="project" value="UniProtKB-KW"/>
</dbReference>
<feature type="compositionally biased region" description="Basic and acidic residues" evidence="3">
    <location>
        <begin position="45"/>
        <end position="66"/>
    </location>
</feature>
<accession>A0A9N9QUD5</accession>
<dbReference type="Gene3D" id="4.10.60.10">
    <property type="entry name" value="Zinc finger, CCHC-type"/>
    <property type="match status" value="1"/>
</dbReference>
<gene>
    <name evidence="5" type="ORF">DIATSA_LOCUS1676</name>
</gene>
<reference evidence="5" key="1">
    <citation type="submission" date="2021-12" db="EMBL/GenBank/DDBJ databases">
        <authorList>
            <person name="King R."/>
        </authorList>
    </citation>
    <scope>NUCLEOTIDE SEQUENCE</scope>
</reference>
<evidence type="ECO:0000256" key="1">
    <source>
        <dbReference type="PROSITE-ProRule" id="PRU00047"/>
    </source>
</evidence>
<dbReference type="SUPFAM" id="SSF57756">
    <property type="entry name" value="Retrovirus zinc finger-like domains"/>
    <property type="match status" value="1"/>
</dbReference>
<proteinExistence type="predicted"/>
<evidence type="ECO:0000313" key="6">
    <source>
        <dbReference type="Proteomes" id="UP001153714"/>
    </source>
</evidence>
<keyword evidence="6" id="KW-1185">Reference proteome</keyword>
<dbReference type="AlphaFoldDB" id="A0A9N9QUD5"/>